<keyword evidence="4" id="KW-1185">Reference proteome</keyword>
<evidence type="ECO:0008006" key="5">
    <source>
        <dbReference type="Google" id="ProtNLM"/>
    </source>
</evidence>
<evidence type="ECO:0000313" key="3">
    <source>
        <dbReference type="EMBL" id="KAK9210155.1"/>
    </source>
</evidence>
<feature type="repeat" description="PPR" evidence="2">
    <location>
        <begin position="401"/>
        <end position="435"/>
    </location>
</feature>
<sequence>MAAPRRSLTNISQIPDQSILVTSITSVIQRLNPQNPSPKNISSQPLDQFSLCLGSNLVTKVIYEQTNPYHALFFFNWASNPNPNPNKYHHTTPCYAAITDVLLSHSLISIAASLLKNSNKLSDFFISKLIKAYGDRGNVKAAIFWFYQAKQIENGACLYSYNSLLGVLVRVNSIKLAEEFFHQIVKENVAPPDVSTYTTMIRGYCKMGMIEHAKKVFDVMTVKPNLLAYNTMINGFCKKGDMESARLIFDRMMSGEDCLPNHVTYTTLIDGYCKKGELEEAKKCMNEMMNRGSRPNEWTYNAMIYGLCINGRVDEAKMLMAKMRLNGLKDNVSTHKSMLKGLCVVGKFDQAVGYLRNMIEANMNPDVKSYEVVVNGFGKIGKSDEAISLLKEMRARGLKPTVFSFNAVFRILVENGELDRAILLLKQMPQMDCLPNFMSYNTIICGLCMAKGRMQDVEDLVDCMIRSGHNFDFTMYSCLLKGYCEEGNVENVMRIAHEMVTKKYVIGLESFSVLVKQLCAKGKVTEAEKLFGMCSRCPAVDVDSYRRVLDQQICIRSSSCSNYGENR</sequence>
<feature type="repeat" description="PPR" evidence="2">
    <location>
        <begin position="261"/>
        <end position="295"/>
    </location>
</feature>
<feature type="repeat" description="PPR" evidence="2">
    <location>
        <begin position="193"/>
        <end position="223"/>
    </location>
</feature>
<reference evidence="3 4" key="1">
    <citation type="submission" date="2024-05" db="EMBL/GenBank/DDBJ databases">
        <title>Haplotype-resolved chromosome-level genome assembly of Huyou (Citrus changshanensis).</title>
        <authorList>
            <person name="Miao C."/>
            <person name="Chen W."/>
            <person name="Wu Y."/>
            <person name="Wang L."/>
            <person name="Zhao S."/>
            <person name="Grierson D."/>
            <person name="Xu C."/>
            <person name="Chen K."/>
        </authorList>
    </citation>
    <scope>NUCLEOTIDE SEQUENCE [LARGE SCALE GENOMIC DNA]</scope>
    <source>
        <strain evidence="3">01-14</strain>
        <tissue evidence="3">Leaf</tissue>
    </source>
</reference>
<dbReference type="Pfam" id="PF13041">
    <property type="entry name" value="PPR_2"/>
    <property type="match status" value="2"/>
</dbReference>
<dbReference type="InterPro" id="IPR002885">
    <property type="entry name" value="PPR_rpt"/>
</dbReference>
<dbReference type="PANTHER" id="PTHR45613:SF207">
    <property type="entry name" value="OS08G0300700 PROTEIN"/>
    <property type="match status" value="1"/>
</dbReference>
<evidence type="ECO:0000256" key="1">
    <source>
        <dbReference type="ARBA" id="ARBA00022737"/>
    </source>
</evidence>
<feature type="repeat" description="PPR" evidence="2">
    <location>
        <begin position="472"/>
        <end position="506"/>
    </location>
</feature>
<feature type="repeat" description="PPR" evidence="2">
    <location>
        <begin position="436"/>
        <end position="471"/>
    </location>
</feature>
<gene>
    <name evidence="3" type="ORF">WN944_002524</name>
</gene>
<name>A0AAP0MIP7_9ROSI</name>
<dbReference type="PANTHER" id="PTHR45613">
    <property type="entry name" value="PENTATRICOPEPTIDE REPEAT-CONTAINING PROTEIN"/>
    <property type="match status" value="1"/>
</dbReference>
<dbReference type="InterPro" id="IPR011990">
    <property type="entry name" value="TPR-like_helical_dom_sf"/>
</dbReference>
<dbReference type="Pfam" id="PF12854">
    <property type="entry name" value="PPR_1"/>
    <property type="match status" value="3"/>
</dbReference>
<evidence type="ECO:0000256" key="2">
    <source>
        <dbReference type="PROSITE-ProRule" id="PRU00708"/>
    </source>
</evidence>
<feature type="repeat" description="PPR" evidence="2">
    <location>
        <begin position="157"/>
        <end position="191"/>
    </location>
</feature>
<comment type="caution">
    <text evidence="3">The sequence shown here is derived from an EMBL/GenBank/DDBJ whole genome shotgun (WGS) entry which is preliminary data.</text>
</comment>
<dbReference type="Pfam" id="PF01535">
    <property type="entry name" value="PPR"/>
    <property type="match status" value="3"/>
</dbReference>
<dbReference type="SUPFAM" id="SSF48452">
    <property type="entry name" value="TPR-like"/>
    <property type="match status" value="1"/>
</dbReference>
<feature type="repeat" description="PPR" evidence="2">
    <location>
        <begin position="225"/>
        <end position="260"/>
    </location>
</feature>
<protein>
    <recommendedName>
        <fullName evidence="5">Pentatricopeptide repeat-containing protein</fullName>
    </recommendedName>
</protein>
<proteinExistence type="predicted"/>
<dbReference type="NCBIfam" id="TIGR00756">
    <property type="entry name" value="PPR"/>
    <property type="match status" value="9"/>
</dbReference>
<feature type="repeat" description="PPR" evidence="2">
    <location>
        <begin position="331"/>
        <end position="365"/>
    </location>
</feature>
<feature type="repeat" description="PPR" evidence="2">
    <location>
        <begin position="296"/>
        <end position="330"/>
    </location>
</feature>
<dbReference type="Proteomes" id="UP001428341">
    <property type="component" value="Unassembled WGS sequence"/>
</dbReference>
<dbReference type="EMBL" id="JBCGBO010000004">
    <property type="protein sequence ID" value="KAK9210155.1"/>
    <property type="molecule type" value="Genomic_DNA"/>
</dbReference>
<keyword evidence="1" id="KW-0677">Repeat</keyword>
<dbReference type="Gene3D" id="1.25.40.10">
    <property type="entry name" value="Tetratricopeptide repeat domain"/>
    <property type="match status" value="4"/>
</dbReference>
<organism evidence="3 4">
    <name type="scientific">Citrus x changshan-huyou</name>
    <dbReference type="NCBI Taxonomy" id="2935761"/>
    <lineage>
        <taxon>Eukaryota</taxon>
        <taxon>Viridiplantae</taxon>
        <taxon>Streptophyta</taxon>
        <taxon>Embryophyta</taxon>
        <taxon>Tracheophyta</taxon>
        <taxon>Spermatophyta</taxon>
        <taxon>Magnoliopsida</taxon>
        <taxon>eudicotyledons</taxon>
        <taxon>Gunneridae</taxon>
        <taxon>Pentapetalae</taxon>
        <taxon>rosids</taxon>
        <taxon>malvids</taxon>
        <taxon>Sapindales</taxon>
        <taxon>Rutaceae</taxon>
        <taxon>Aurantioideae</taxon>
        <taxon>Citrus</taxon>
    </lineage>
</organism>
<evidence type="ECO:0000313" key="4">
    <source>
        <dbReference type="Proteomes" id="UP001428341"/>
    </source>
</evidence>
<dbReference type="PROSITE" id="PS51375">
    <property type="entry name" value="PPR"/>
    <property type="match status" value="10"/>
</dbReference>
<accession>A0AAP0MIP7</accession>
<feature type="repeat" description="PPR" evidence="2">
    <location>
        <begin position="366"/>
        <end position="400"/>
    </location>
</feature>
<dbReference type="AlphaFoldDB" id="A0AAP0MIP7"/>